<dbReference type="Proteomes" id="UP000029981">
    <property type="component" value="Chromosome 6"/>
</dbReference>
<dbReference type="GO" id="GO:0009451">
    <property type="term" value="P:RNA modification"/>
    <property type="evidence" value="ECO:0000318"/>
    <property type="project" value="GO_Central"/>
</dbReference>
<reference evidence="3 4" key="1">
    <citation type="journal article" date="2009" name="Nat. Genet.">
        <title>The genome of the cucumber, Cucumis sativus L.</title>
        <authorList>
            <person name="Huang S."/>
            <person name="Li R."/>
            <person name="Zhang Z."/>
            <person name="Li L."/>
            <person name="Gu X."/>
            <person name="Fan W."/>
            <person name="Lucas W.J."/>
            <person name="Wang X."/>
            <person name="Xie B."/>
            <person name="Ni P."/>
            <person name="Ren Y."/>
            <person name="Zhu H."/>
            <person name="Li J."/>
            <person name="Lin K."/>
            <person name="Jin W."/>
            <person name="Fei Z."/>
            <person name="Li G."/>
            <person name="Staub J."/>
            <person name="Kilian A."/>
            <person name="van der Vossen E.A."/>
            <person name="Wu Y."/>
            <person name="Guo J."/>
            <person name="He J."/>
            <person name="Jia Z."/>
            <person name="Ren Y."/>
            <person name="Tian G."/>
            <person name="Lu Y."/>
            <person name="Ruan J."/>
            <person name="Qian W."/>
            <person name="Wang M."/>
            <person name="Huang Q."/>
            <person name="Li B."/>
            <person name="Xuan Z."/>
            <person name="Cao J."/>
            <person name="Asan"/>
            <person name="Wu Z."/>
            <person name="Zhang J."/>
            <person name="Cai Q."/>
            <person name="Bai Y."/>
            <person name="Zhao B."/>
            <person name="Han Y."/>
            <person name="Li Y."/>
            <person name="Li X."/>
            <person name="Wang S."/>
            <person name="Shi Q."/>
            <person name="Liu S."/>
            <person name="Cho W.K."/>
            <person name="Kim J.Y."/>
            <person name="Xu Y."/>
            <person name="Heller-Uszynska K."/>
            <person name="Miao H."/>
            <person name="Cheng Z."/>
            <person name="Zhang S."/>
            <person name="Wu J."/>
            <person name="Yang Y."/>
            <person name="Kang H."/>
            <person name="Li M."/>
            <person name="Liang H."/>
            <person name="Ren X."/>
            <person name="Shi Z."/>
            <person name="Wen M."/>
            <person name="Jian M."/>
            <person name="Yang H."/>
            <person name="Zhang G."/>
            <person name="Yang Z."/>
            <person name="Chen R."/>
            <person name="Liu S."/>
            <person name="Li J."/>
            <person name="Ma L."/>
            <person name="Liu H."/>
            <person name="Zhou Y."/>
            <person name="Zhao J."/>
            <person name="Fang X."/>
            <person name="Li G."/>
            <person name="Fang L."/>
            <person name="Li Y."/>
            <person name="Liu D."/>
            <person name="Zheng H."/>
            <person name="Zhang Y."/>
            <person name="Qin N."/>
            <person name="Li Z."/>
            <person name="Yang G."/>
            <person name="Yang S."/>
            <person name="Bolund L."/>
            <person name="Kristiansen K."/>
            <person name="Zheng H."/>
            <person name="Li S."/>
            <person name="Zhang X."/>
            <person name="Yang H."/>
            <person name="Wang J."/>
            <person name="Sun R."/>
            <person name="Zhang B."/>
            <person name="Jiang S."/>
            <person name="Wang J."/>
            <person name="Du Y."/>
            <person name="Li S."/>
        </authorList>
    </citation>
    <scope>NUCLEOTIDE SEQUENCE [LARGE SCALE GENOMIC DNA]</scope>
    <source>
        <strain evidence="4">cv. 9930</strain>
    </source>
</reference>
<reference evidence="3 4" key="3">
    <citation type="journal article" date="2010" name="BMC Genomics">
        <title>Transcriptome sequencing and comparative analysis of cucumber flowers with different sex types.</title>
        <authorList>
            <person name="Guo S."/>
            <person name="Zheng Y."/>
            <person name="Joung J.G."/>
            <person name="Liu S."/>
            <person name="Zhang Z."/>
            <person name="Crasta O.R."/>
            <person name="Sobral B.W."/>
            <person name="Xu Y."/>
            <person name="Huang S."/>
            <person name="Fei Z."/>
        </authorList>
    </citation>
    <scope>NUCLEOTIDE SEQUENCE [LARGE SCALE GENOMIC DNA]</scope>
    <source>
        <strain evidence="4">cv. 9930</strain>
    </source>
</reference>
<sequence length="677" mass="75554">MATPVYGFASSNNASLRLPSFPKFHFDLYPNSSFSRNSMNVACRMHFHAVSAHNRPNCQFSPIAIRTDRNCEGVNVPIPRSFALFDHSAQVVKLNDCRVDNLFGKKLTKFYVKDVKCVDSDSKVFDEIPERTLPAYAALIRAYCRSEKWNELFAAFRSMVDEGILPDKYLVPTILKACSRRQMVKTGKMAHGYAIRKRMVSDIVIENALMDFYGNCGDLSSSINVFDSMSEKDVVSWTALVSAYIEEGLLNEAMEVFHSMQSSGLKPDLISWNALVSGFARYGETNTALTYLEAMQEEGLRPRVNSWNGVISGCVQNGYFKDALDVFINMLLFPENPNSVTVASILPACAGLRDLGLGRAVHAYALKCELCTNIYVEGSLVDMYSKCGQDDRAEEIFAKAEKKNITLWNEIIATYMNQGKNSWALEHFRSMQHHGLKPDVVTYNTLLAGYAKNGQKVEAYELLSDMLQENLVPNVISLNVLVSGFQQSGLNYEALELCQTMLCTGSLLNKTIAFPVIPNTVTLTAALAACASLNLLHKGKEIHGYMLRNYFVNNYFISSALINMYAKCGDIDSAIQVFSRIKNRNVVCWNALIAGLLRTMQHKMAVELFCQMLVEGIKPSSATFSILLPALSERADLKVRRQLHSYIIKSQHLESRNDLANVLSSDNVDVGVLLHGI</sequence>
<dbReference type="AlphaFoldDB" id="A0A0A0KFW8"/>
<dbReference type="eggNOG" id="KOG4197">
    <property type="taxonomic scope" value="Eukaryota"/>
</dbReference>
<reference evidence="3 4" key="4">
    <citation type="journal article" date="2011" name="BMC Genomics">
        <title>RNA-Seq improves annotation of protein-coding genes in the cucumber genome.</title>
        <authorList>
            <person name="Li Z."/>
            <person name="Zhang Z."/>
            <person name="Yan P."/>
            <person name="Huang S."/>
            <person name="Fei Z."/>
            <person name="Lin K."/>
        </authorList>
    </citation>
    <scope>NUCLEOTIDE SEQUENCE [LARGE SCALE GENOMIC DNA]</scope>
    <source>
        <strain evidence="4">cv. 9930</strain>
    </source>
</reference>
<dbReference type="PROSITE" id="PS51375">
    <property type="entry name" value="PPR"/>
    <property type="match status" value="6"/>
</dbReference>
<evidence type="ECO:0000256" key="2">
    <source>
        <dbReference type="PROSITE-ProRule" id="PRU00708"/>
    </source>
</evidence>
<dbReference type="InterPro" id="IPR011990">
    <property type="entry name" value="TPR-like_helical_dom_sf"/>
</dbReference>
<gene>
    <name evidence="3" type="ORF">Csa_6G399730</name>
</gene>
<dbReference type="GO" id="GO:0003723">
    <property type="term" value="F:RNA binding"/>
    <property type="evidence" value="ECO:0007669"/>
    <property type="project" value="InterPro"/>
</dbReference>
<proteinExistence type="predicted"/>
<feature type="repeat" description="PPR" evidence="2">
    <location>
        <begin position="439"/>
        <end position="473"/>
    </location>
</feature>
<dbReference type="Gene3D" id="1.25.40.10">
    <property type="entry name" value="Tetratricopeptide repeat domain"/>
    <property type="match status" value="5"/>
</dbReference>
<feature type="repeat" description="PPR" evidence="2">
    <location>
        <begin position="404"/>
        <end position="438"/>
    </location>
</feature>
<dbReference type="FunFam" id="1.25.40.10:FF:000073">
    <property type="entry name" value="Pentatricopeptide repeat-containing protein chloroplastic"/>
    <property type="match status" value="2"/>
</dbReference>
<dbReference type="PANTHER" id="PTHR47926">
    <property type="entry name" value="PENTATRICOPEPTIDE REPEAT-CONTAINING PROTEIN"/>
    <property type="match status" value="1"/>
</dbReference>
<organism evidence="3 4">
    <name type="scientific">Cucumis sativus</name>
    <name type="common">Cucumber</name>
    <dbReference type="NCBI Taxonomy" id="3659"/>
    <lineage>
        <taxon>Eukaryota</taxon>
        <taxon>Viridiplantae</taxon>
        <taxon>Streptophyta</taxon>
        <taxon>Embryophyta</taxon>
        <taxon>Tracheophyta</taxon>
        <taxon>Spermatophyta</taxon>
        <taxon>Magnoliopsida</taxon>
        <taxon>eudicotyledons</taxon>
        <taxon>Gunneridae</taxon>
        <taxon>Pentapetalae</taxon>
        <taxon>rosids</taxon>
        <taxon>fabids</taxon>
        <taxon>Cucurbitales</taxon>
        <taxon>Cucurbitaceae</taxon>
        <taxon>Benincaseae</taxon>
        <taxon>Cucumis</taxon>
    </lineage>
</organism>
<keyword evidence="1" id="KW-0677">Repeat</keyword>
<evidence type="ECO:0008006" key="5">
    <source>
        <dbReference type="Google" id="ProtNLM"/>
    </source>
</evidence>
<evidence type="ECO:0000313" key="4">
    <source>
        <dbReference type="Proteomes" id="UP000029981"/>
    </source>
</evidence>
<evidence type="ECO:0000256" key="1">
    <source>
        <dbReference type="ARBA" id="ARBA00022737"/>
    </source>
</evidence>
<dbReference type="InterPro" id="IPR002885">
    <property type="entry name" value="PPR_rpt"/>
</dbReference>
<dbReference type="NCBIfam" id="TIGR00756">
    <property type="entry name" value="PPR"/>
    <property type="match status" value="7"/>
</dbReference>
<feature type="repeat" description="PPR" evidence="2">
    <location>
        <begin position="132"/>
        <end position="166"/>
    </location>
</feature>
<dbReference type="KEGG" id="csv:101221477"/>
<dbReference type="OrthoDB" id="185373at2759"/>
<dbReference type="EMBL" id="CM002927">
    <property type="protein sequence ID" value="KGN47749.1"/>
    <property type="molecule type" value="Genomic_DNA"/>
</dbReference>
<dbReference type="Pfam" id="PF13041">
    <property type="entry name" value="PPR_2"/>
    <property type="match status" value="3"/>
</dbReference>
<dbReference type="Pfam" id="PF01535">
    <property type="entry name" value="PPR"/>
    <property type="match status" value="3"/>
</dbReference>
<reference evidence="3 4" key="2">
    <citation type="journal article" date="2009" name="PLoS ONE">
        <title>An integrated genetic and cytogenetic map of the cucumber genome.</title>
        <authorList>
            <person name="Ren Y."/>
            <person name="Zhang Z."/>
            <person name="Liu J."/>
            <person name="Staub J.E."/>
            <person name="Han Y."/>
            <person name="Cheng Z."/>
            <person name="Li X."/>
            <person name="Lu J."/>
            <person name="Miao H."/>
            <person name="Kang H."/>
            <person name="Xie B."/>
            <person name="Gu X."/>
            <person name="Wang X."/>
            <person name="Du Y."/>
            <person name="Jin W."/>
            <person name="Huang S."/>
        </authorList>
    </citation>
    <scope>NUCLEOTIDE SEQUENCE [LARGE SCALE GENOMIC DNA]</scope>
    <source>
        <strain evidence="4">cv. 9930</strain>
    </source>
</reference>
<dbReference type="Gramene" id="KGN47749">
    <property type="protein sequence ID" value="KGN47749"/>
    <property type="gene ID" value="Csa_6G399730"/>
</dbReference>
<evidence type="ECO:0000313" key="3">
    <source>
        <dbReference type="EMBL" id="KGN47749.1"/>
    </source>
</evidence>
<feature type="repeat" description="PPR" evidence="2">
    <location>
        <begin position="268"/>
        <end position="302"/>
    </location>
</feature>
<protein>
    <recommendedName>
        <fullName evidence="5">Pentacotripeptide-repeat region of PRORP domain-containing protein</fullName>
    </recommendedName>
</protein>
<feature type="repeat" description="PPR" evidence="2">
    <location>
        <begin position="585"/>
        <end position="619"/>
    </location>
</feature>
<dbReference type="InterPro" id="IPR046960">
    <property type="entry name" value="PPR_At4g14850-like_plant"/>
</dbReference>
<name>A0A0A0KFW8_CUCSA</name>
<accession>A0A0A0KFW8</accession>
<feature type="repeat" description="PPR" evidence="2">
    <location>
        <begin position="233"/>
        <end position="267"/>
    </location>
</feature>
<dbReference type="OMA" id="FECTDEK"/>
<keyword evidence="4" id="KW-1185">Reference proteome</keyword>